<dbReference type="RefSeq" id="WP_135253526.1">
    <property type="nucleotide sequence ID" value="NZ_CP038865.1"/>
</dbReference>
<keyword evidence="1" id="KW-0812">Transmembrane</keyword>
<dbReference type="AlphaFoldDB" id="A0AAJ5EGW7"/>
<evidence type="ECO:0000313" key="6">
    <source>
        <dbReference type="Proteomes" id="UP000297725"/>
    </source>
</evidence>
<evidence type="ECO:0000256" key="1">
    <source>
        <dbReference type="SAM" id="Phobius"/>
    </source>
</evidence>
<dbReference type="GO" id="GO:0006506">
    <property type="term" value="P:GPI anchor biosynthetic process"/>
    <property type="evidence" value="ECO:0007669"/>
    <property type="project" value="TreeGrafter"/>
</dbReference>
<feature type="transmembrane region" description="Helical" evidence="1">
    <location>
        <begin position="7"/>
        <end position="28"/>
    </location>
</feature>
<dbReference type="EMBL" id="CP038865">
    <property type="protein sequence ID" value="QCA28766.1"/>
    <property type="molecule type" value="Genomic_DNA"/>
</dbReference>
<dbReference type="Proteomes" id="UP000296883">
    <property type="component" value="Chromosome"/>
</dbReference>
<dbReference type="EMBL" id="SRHU01000006">
    <property type="protein sequence ID" value="TFZ43033.1"/>
    <property type="molecule type" value="Genomic_DNA"/>
</dbReference>
<dbReference type="GO" id="GO:0016787">
    <property type="term" value="F:hydrolase activity"/>
    <property type="evidence" value="ECO:0007669"/>
    <property type="project" value="UniProtKB-KW"/>
</dbReference>
<dbReference type="InterPro" id="IPR036691">
    <property type="entry name" value="Endo/exonu/phosph_ase_sf"/>
</dbReference>
<dbReference type="PANTHER" id="PTHR14859:SF1">
    <property type="entry name" value="PGAP2-INTERACTING PROTEIN"/>
    <property type="match status" value="1"/>
</dbReference>
<evidence type="ECO:0000313" key="3">
    <source>
        <dbReference type="EMBL" id="QCA28766.1"/>
    </source>
</evidence>
<evidence type="ECO:0000313" key="5">
    <source>
        <dbReference type="Proteomes" id="UP000296883"/>
    </source>
</evidence>
<dbReference type="Pfam" id="PF03372">
    <property type="entry name" value="Exo_endo_phos"/>
    <property type="match status" value="1"/>
</dbReference>
<reference evidence="3 5" key="2">
    <citation type="journal article" date="2020" name="Int. J. Syst. Evol. Microbiol.">
        <title>Vagococcus xieshaowenii sp. nov., isolated from snow finch (Montifringilla taczanowskii) cloacal content.</title>
        <authorList>
            <person name="Ge Y."/>
            <person name="Yang J."/>
            <person name="Lai X.H."/>
            <person name="Zhang G."/>
            <person name="Jin D."/>
            <person name="Lu S."/>
            <person name="Wang B."/>
            <person name="Huang Y."/>
            <person name="Huang Y."/>
            <person name="Ren Z."/>
            <person name="Zhang X."/>
            <person name="Xu J."/>
        </authorList>
    </citation>
    <scope>NUCLEOTIDE SEQUENCE [LARGE SCALE GENOMIC DNA]</scope>
    <source>
        <strain evidence="3">Personal::cf-49</strain>
        <strain evidence="5">personal::cf-49</strain>
    </source>
</reference>
<dbReference type="Proteomes" id="UP000297725">
    <property type="component" value="Unassembled WGS sequence"/>
</dbReference>
<keyword evidence="1" id="KW-0472">Membrane</keyword>
<dbReference type="SUPFAM" id="SSF56219">
    <property type="entry name" value="DNase I-like"/>
    <property type="match status" value="1"/>
</dbReference>
<feature type="domain" description="Endonuclease/exonuclease/phosphatase" evidence="2">
    <location>
        <begin position="95"/>
        <end position="346"/>
    </location>
</feature>
<dbReference type="PANTHER" id="PTHR14859">
    <property type="entry name" value="CALCOFLUOR WHITE HYPERSENSITIVE PROTEIN PRECURSOR"/>
    <property type="match status" value="1"/>
</dbReference>
<organism evidence="4 6">
    <name type="scientific">Vagococcus xieshaowenii</name>
    <dbReference type="NCBI Taxonomy" id="2562451"/>
    <lineage>
        <taxon>Bacteria</taxon>
        <taxon>Bacillati</taxon>
        <taxon>Bacillota</taxon>
        <taxon>Bacilli</taxon>
        <taxon>Lactobacillales</taxon>
        <taxon>Enterococcaceae</taxon>
        <taxon>Vagococcus</taxon>
    </lineage>
</organism>
<dbReference type="Gene3D" id="3.60.10.10">
    <property type="entry name" value="Endonuclease/exonuclease/phosphatase"/>
    <property type="match status" value="1"/>
</dbReference>
<sequence length="357" mass="40376">MKKIIKLPLIFIGALSLLVLIYVSYLLIDYHRLPDNQALTAVNRKNSEVEKNQRTAYQVTSFNIGYAAYPADYSFFMDGGKYSRAYNKETVMTNLKGITDNLSHLNSDIIMLQEVDTKGDRSMDVDEVAYITNQLAPYHYVFGQNYDSSYLFYPITQPIGAATSGLLSLSRTPIEQSTRYSLPIETDFNKFFDLDRAFTVSRTTLDGHPLTFINVHLSAFTKDTTILDNQIKKLGQYMTRAYKAGQSVIVAGDFNHDMLGNSPEVFNTDTIPRTWTHPFPVELLPEHFTIPKGSLDKDNIPSVRSNGEPYKADKSFVSIVDGFIVSDNINVKDVTVLDLSFNYSDHQPITLSFEFKP</sequence>
<dbReference type="InterPro" id="IPR005135">
    <property type="entry name" value="Endo/exonuclease/phosphatase"/>
</dbReference>
<reference evidence="4 6" key="1">
    <citation type="submission" date="2019-03" db="EMBL/GenBank/DDBJ databases">
        <title>Vagococcus sp. was isolated fron gut of Carduelis flavirostris.</title>
        <authorList>
            <person name="Ge Y."/>
        </authorList>
    </citation>
    <scope>NUCLEOTIDE SEQUENCE [LARGE SCALE GENOMIC DNA]</scope>
    <source>
        <strain evidence="4 6">CF-210</strain>
    </source>
</reference>
<proteinExistence type="predicted"/>
<name>A0AAJ5EGW7_9ENTE</name>
<protein>
    <submittedName>
        <fullName evidence="4">Hydrolase</fullName>
    </submittedName>
</protein>
<keyword evidence="5" id="KW-1185">Reference proteome</keyword>
<dbReference type="InterPro" id="IPR051916">
    <property type="entry name" value="GPI-anchor_lipid_remodeler"/>
</dbReference>
<keyword evidence="1" id="KW-1133">Transmembrane helix</keyword>
<gene>
    <name evidence="4" type="ORF">E4031_01305</name>
    <name evidence="3" type="ORF">E4Z98_05340</name>
</gene>
<evidence type="ECO:0000259" key="2">
    <source>
        <dbReference type="Pfam" id="PF03372"/>
    </source>
</evidence>
<dbReference type="GO" id="GO:0016020">
    <property type="term" value="C:membrane"/>
    <property type="evidence" value="ECO:0007669"/>
    <property type="project" value="GOC"/>
</dbReference>
<accession>A0AAJ5EGW7</accession>
<keyword evidence="4" id="KW-0378">Hydrolase</keyword>
<evidence type="ECO:0000313" key="4">
    <source>
        <dbReference type="EMBL" id="TFZ43033.1"/>
    </source>
</evidence>